<dbReference type="InterPro" id="IPR032675">
    <property type="entry name" value="LRR_dom_sf"/>
</dbReference>
<evidence type="ECO:0000256" key="1">
    <source>
        <dbReference type="ARBA" id="ARBA00004479"/>
    </source>
</evidence>
<dbReference type="SUPFAM" id="SSF52058">
    <property type="entry name" value="L domain-like"/>
    <property type="match status" value="1"/>
</dbReference>
<accession>A0AAF1BBJ6</accession>
<dbReference type="Proteomes" id="UP000077755">
    <property type="component" value="Chromosome 8"/>
</dbReference>
<evidence type="ECO:0000256" key="5">
    <source>
        <dbReference type="ARBA" id="ARBA00023136"/>
    </source>
</evidence>
<reference evidence="8" key="2">
    <citation type="submission" date="2022-03" db="EMBL/GenBank/DDBJ databases">
        <title>Draft title - Genomic analysis of global carrot germplasm unveils the trajectory of domestication and the origin of high carotenoid orange carrot.</title>
        <authorList>
            <person name="Iorizzo M."/>
            <person name="Ellison S."/>
            <person name="Senalik D."/>
            <person name="Macko-Podgorni A."/>
            <person name="Grzebelus D."/>
            <person name="Bostan H."/>
            <person name="Rolling W."/>
            <person name="Curaba J."/>
            <person name="Simon P."/>
        </authorList>
    </citation>
    <scope>NUCLEOTIDE SEQUENCE</scope>
    <source>
        <tissue evidence="8">Leaf</tissue>
    </source>
</reference>
<gene>
    <name evidence="8" type="ORF">DCAR_0830511</name>
</gene>
<feature type="transmembrane region" description="Helical" evidence="7">
    <location>
        <begin position="255"/>
        <end position="277"/>
    </location>
</feature>
<proteinExistence type="predicted"/>
<dbReference type="PANTHER" id="PTHR48063">
    <property type="entry name" value="LRR RECEPTOR-LIKE KINASE"/>
    <property type="match status" value="1"/>
</dbReference>
<evidence type="ECO:0000313" key="8">
    <source>
        <dbReference type="EMBL" id="WOH11032.1"/>
    </source>
</evidence>
<keyword evidence="2 7" id="KW-0812">Transmembrane</keyword>
<comment type="subcellular location">
    <subcellularLocation>
        <location evidence="1">Membrane</location>
        <topology evidence="1">Single-pass type I membrane protein</topology>
    </subcellularLocation>
</comment>
<feature type="transmembrane region" description="Helical" evidence="7">
    <location>
        <begin position="37"/>
        <end position="60"/>
    </location>
</feature>
<reference evidence="8" key="1">
    <citation type="journal article" date="2016" name="Nat. Genet.">
        <title>A high-quality carrot genome assembly provides new insights into carotenoid accumulation and asterid genome evolution.</title>
        <authorList>
            <person name="Iorizzo M."/>
            <person name="Ellison S."/>
            <person name="Senalik D."/>
            <person name="Zeng P."/>
            <person name="Satapoomin P."/>
            <person name="Huang J."/>
            <person name="Bowman M."/>
            <person name="Iovene M."/>
            <person name="Sanseverino W."/>
            <person name="Cavagnaro P."/>
            <person name="Yildiz M."/>
            <person name="Macko-Podgorni A."/>
            <person name="Moranska E."/>
            <person name="Grzebelus E."/>
            <person name="Grzebelus D."/>
            <person name="Ashrafi H."/>
            <person name="Zheng Z."/>
            <person name="Cheng S."/>
            <person name="Spooner D."/>
            <person name="Van Deynze A."/>
            <person name="Simon P."/>
        </authorList>
    </citation>
    <scope>NUCLEOTIDE SEQUENCE</scope>
    <source>
        <tissue evidence="8">Leaf</tissue>
    </source>
</reference>
<keyword evidence="6" id="KW-0325">Glycoprotein</keyword>
<keyword evidence="9" id="KW-1185">Reference proteome</keyword>
<dbReference type="PANTHER" id="PTHR48063:SF101">
    <property type="entry name" value="LRR RECEPTOR-LIKE SERINE_THREONINE-PROTEIN KINASE FLS2"/>
    <property type="match status" value="1"/>
</dbReference>
<evidence type="ECO:0000256" key="2">
    <source>
        <dbReference type="ARBA" id="ARBA00022692"/>
    </source>
</evidence>
<dbReference type="Gene3D" id="3.80.10.10">
    <property type="entry name" value="Ribonuclease Inhibitor"/>
    <property type="match status" value="1"/>
</dbReference>
<evidence type="ECO:0000256" key="6">
    <source>
        <dbReference type="ARBA" id="ARBA00023180"/>
    </source>
</evidence>
<organism evidence="8 9">
    <name type="scientific">Daucus carota subsp. sativus</name>
    <name type="common">Carrot</name>
    <dbReference type="NCBI Taxonomy" id="79200"/>
    <lineage>
        <taxon>Eukaryota</taxon>
        <taxon>Viridiplantae</taxon>
        <taxon>Streptophyta</taxon>
        <taxon>Embryophyta</taxon>
        <taxon>Tracheophyta</taxon>
        <taxon>Spermatophyta</taxon>
        <taxon>Magnoliopsida</taxon>
        <taxon>eudicotyledons</taxon>
        <taxon>Gunneridae</taxon>
        <taxon>Pentapetalae</taxon>
        <taxon>asterids</taxon>
        <taxon>campanulids</taxon>
        <taxon>Apiales</taxon>
        <taxon>Apiaceae</taxon>
        <taxon>Apioideae</taxon>
        <taxon>Scandiceae</taxon>
        <taxon>Daucinae</taxon>
        <taxon>Daucus</taxon>
        <taxon>Daucus sect. Daucus</taxon>
    </lineage>
</organism>
<evidence type="ECO:0000256" key="4">
    <source>
        <dbReference type="ARBA" id="ARBA00022989"/>
    </source>
</evidence>
<dbReference type="InterPro" id="IPR001611">
    <property type="entry name" value="Leu-rich_rpt"/>
</dbReference>
<keyword evidence="3" id="KW-0732">Signal</keyword>
<evidence type="ECO:0000313" key="9">
    <source>
        <dbReference type="Proteomes" id="UP000077755"/>
    </source>
</evidence>
<dbReference type="EMBL" id="CP093350">
    <property type="protein sequence ID" value="WOH11032.1"/>
    <property type="molecule type" value="Genomic_DNA"/>
</dbReference>
<dbReference type="GO" id="GO:0016020">
    <property type="term" value="C:membrane"/>
    <property type="evidence" value="ECO:0007669"/>
    <property type="project" value="UniProtKB-SubCell"/>
</dbReference>
<keyword evidence="5 7" id="KW-0472">Membrane</keyword>
<dbReference type="Pfam" id="PF13855">
    <property type="entry name" value="LRR_8"/>
    <property type="match status" value="1"/>
</dbReference>
<name>A0AAF1BBJ6_DAUCS</name>
<evidence type="ECO:0008006" key="10">
    <source>
        <dbReference type="Google" id="ProtNLM"/>
    </source>
</evidence>
<sequence>MGLRFLDLSHNLLFGELPYSWKYFENLVFLNLGNNYFWGRIPMSIGIYILSFYLSHLHFLDLSMKRLSGNVPQCFSSLIAMINGTKTTDHHNNSASPYRRECSVKSHCRFSESIVIYDYLDDALAGWKGKEREYRGNFAYLNMIDLSSNKFTGEFPAGITRLLDMKGLNLSRNQFDGKVPEQIGRLVQLEVLDLSSNNFSGSQLQTFNSSLYEGNPGLCGLPLTKGCLGDETSVEFQPSFEGNEVDEDEIVYRRWLYISAAFGFSISFWGICVTLLVNRRWRHAYFMFLTNLKDQLYVFIVVHIAKLKHFTKDRQLLQCLENRVLPAR</sequence>
<evidence type="ECO:0000256" key="3">
    <source>
        <dbReference type="ARBA" id="ARBA00022729"/>
    </source>
</evidence>
<dbReference type="AlphaFoldDB" id="A0AAF1BBJ6"/>
<dbReference type="InterPro" id="IPR046956">
    <property type="entry name" value="RLP23-like"/>
</dbReference>
<dbReference type="Pfam" id="PF00560">
    <property type="entry name" value="LRR_1"/>
    <property type="match status" value="2"/>
</dbReference>
<keyword evidence="4 7" id="KW-1133">Transmembrane helix</keyword>
<evidence type="ECO:0000256" key="7">
    <source>
        <dbReference type="SAM" id="Phobius"/>
    </source>
</evidence>
<protein>
    <recommendedName>
        <fullName evidence="10">Leucine-rich repeat-containing N-terminal plant-type domain-containing protein</fullName>
    </recommendedName>
</protein>